<gene>
    <name evidence="2" type="ORF">Fmac_007208</name>
</gene>
<organism evidence="2 3">
    <name type="scientific">Flemingia macrophylla</name>
    <dbReference type="NCBI Taxonomy" id="520843"/>
    <lineage>
        <taxon>Eukaryota</taxon>
        <taxon>Viridiplantae</taxon>
        <taxon>Streptophyta</taxon>
        <taxon>Embryophyta</taxon>
        <taxon>Tracheophyta</taxon>
        <taxon>Spermatophyta</taxon>
        <taxon>Magnoliopsida</taxon>
        <taxon>eudicotyledons</taxon>
        <taxon>Gunneridae</taxon>
        <taxon>Pentapetalae</taxon>
        <taxon>rosids</taxon>
        <taxon>fabids</taxon>
        <taxon>Fabales</taxon>
        <taxon>Fabaceae</taxon>
        <taxon>Papilionoideae</taxon>
        <taxon>50 kb inversion clade</taxon>
        <taxon>NPAAA clade</taxon>
        <taxon>indigoferoid/millettioid clade</taxon>
        <taxon>Phaseoleae</taxon>
        <taxon>Flemingia</taxon>
    </lineage>
</organism>
<evidence type="ECO:0000313" key="2">
    <source>
        <dbReference type="EMBL" id="KAL2345923.1"/>
    </source>
</evidence>
<keyword evidence="1" id="KW-0472">Membrane</keyword>
<protein>
    <submittedName>
        <fullName evidence="2">Uncharacterized protein</fullName>
    </submittedName>
</protein>
<accession>A0ABD1NDB7</accession>
<name>A0ABD1NDB7_9FABA</name>
<dbReference type="EMBL" id="JBGMDY010000002">
    <property type="protein sequence ID" value="KAL2345923.1"/>
    <property type="molecule type" value="Genomic_DNA"/>
</dbReference>
<reference evidence="2 3" key="1">
    <citation type="submission" date="2024-08" db="EMBL/GenBank/DDBJ databases">
        <title>Insights into the chromosomal genome structure of Flemingia macrophylla.</title>
        <authorList>
            <person name="Ding Y."/>
            <person name="Zhao Y."/>
            <person name="Bi W."/>
            <person name="Wu M."/>
            <person name="Zhao G."/>
            <person name="Gong Y."/>
            <person name="Li W."/>
            <person name="Zhang P."/>
        </authorList>
    </citation>
    <scope>NUCLEOTIDE SEQUENCE [LARGE SCALE GENOMIC DNA]</scope>
    <source>
        <strain evidence="2">DYQJB</strain>
        <tissue evidence="2">Leaf</tissue>
    </source>
</reference>
<dbReference type="Proteomes" id="UP001603857">
    <property type="component" value="Unassembled WGS sequence"/>
</dbReference>
<dbReference type="AlphaFoldDB" id="A0ABD1NDB7"/>
<evidence type="ECO:0000313" key="3">
    <source>
        <dbReference type="Proteomes" id="UP001603857"/>
    </source>
</evidence>
<proteinExistence type="predicted"/>
<evidence type="ECO:0000256" key="1">
    <source>
        <dbReference type="SAM" id="Phobius"/>
    </source>
</evidence>
<feature type="transmembrane region" description="Helical" evidence="1">
    <location>
        <begin position="38"/>
        <end position="58"/>
    </location>
</feature>
<comment type="caution">
    <text evidence="2">The sequence shown here is derived from an EMBL/GenBank/DDBJ whole genome shotgun (WGS) entry which is preliminary data.</text>
</comment>
<keyword evidence="1" id="KW-0812">Transmembrane</keyword>
<keyword evidence="1" id="KW-1133">Transmembrane helix</keyword>
<keyword evidence="3" id="KW-1185">Reference proteome</keyword>
<sequence>MFAPPTCYPISPANVPLKSVLEPLSFGGLENVLPPGEIVIICCFHLSLIDPVIFGIIVTHDIL</sequence>